<proteinExistence type="predicted"/>
<reference evidence="1" key="1">
    <citation type="submission" date="2018-05" db="EMBL/GenBank/DDBJ databases">
        <title>Draft genome of Mucuna pruriens seed.</title>
        <authorList>
            <person name="Nnadi N.E."/>
            <person name="Vos R."/>
            <person name="Hasami M.H."/>
            <person name="Devisetty U.K."/>
            <person name="Aguiy J.C."/>
        </authorList>
    </citation>
    <scope>NUCLEOTIDE SEQUENCE [LARGE SCALE GENOMIC DNA]</scope>
    <source>
        <strain evidence="1">JCA_2017</strain>
    </source>
</reference>
<comment type="caution">
    <text evidence="1">The sequence shown here is derived from an EMBL/GenBank/DDBJ whole genome shotgun (WGS) entry which is preliminary data.</text>
</comment>
<evidence type="ECO:0000313" key="2">
    <source>
        <dbReference type="Proteomes" id="UP000257109"/>
    </source>
</evidence>
<keyword evidence="2" id="KW-1185">Reference proteome</keyword>
<protein>
    <submittedName>
        <fullName evidence="1">Uncharacterized protein</fullName>
    </submittedName>
</protein>
<sequence length="136" mass="15223">MTRSSTDPLYNLDPKLELTLRRLRKARKIVVNNSSSSNSIINSNQVGTDGEQRQNPEGVSYTRCGVSTLVHPISTAGANLNIQIKIWSYSFAAKISWSCRRRSQQALERIPHGLFHNETIGDPGRLYQDEGIPILT</sequence>
<feature type="non-terminal residue" evidence="1">
    <location>
        <position position="1"/>
    </location>
</feature>
<organism evidence="1 2">
    <name type="scientific">Mucuna pruriens</name>
    <name type="common">Velvet bean</name>
    <name type="synonym">Dolichos pruriens</name>
    <dbReference type="NCBI Taxonomy" id="157652"/>
    <lineage>
        <taxon>Eukaryota</taxon>
        <taxon>Viridiplantae</taxon>
        <taxon>Streptophyta</taxon>
        <taxon>Embryophyta</taxon>
        <taxon>Tracheophyta</taxon>
        <taxon>Spermatophyta</taxon>
        <taxon>Magnoliopsida</taxon>
        <taxon>eudicotyledons</taxon>
        <taxon>Gunneridae</taxon>
        <taxon>Pentapetalae</taxon>
        <taxon>rosids</taxon>
        <taxon>fabids</taxon>
        <taxon>Fabales</taxon>
        <taxon>Fabaceae</taxon>
        <taxon>Papilionoideae</taxon>
        <taxon>50 kb inversion clade</taxon>
        <taxon>NPAAA clade</taxon>
        <taxon>indigoferoid/millettioid clade</taxon>
        <taxon>Phaseoleae</taxon>
        <taxon>Mucuna</taxon>
    </lineage>
</organism>
<dbReference type="EMBL" id="QJKJ01001046">
    <property type="protein sequence ID" value="RDY09470.1"/>
    <property type="molecule type" value="Genomic_DNA"/>
</dbReference>
<name>A0A371I349_MUCPR</name>
<evidence type="ECO:0000313" key="1">
    <source>
        <dbReference type="EMBL" id="RDY09470.1"/>
    </source>
</evidence>
<dbReference type="Proteomes" id="UP000257109">
    <property type="component" value="Unassembled WGS sequence"/>
</dbReference>
<accession>A0A371I349</accession>
<dbReference type="AlphaFoldDB" id="A0A371I349"/>
<gene>
    <name evidence="1" type="ORF">CR513_06153</name>
</gene>